<dbReference type="EMBL" id="AMQN01006860">
    <property type="status" value="NOT_ANNOTATED_CDS"/>
    <property type="molecule type" value="Genomic_DNA"/>
</dbReference>
<dbReference type="EMBL" id="KB299377">
    <property type="protein sequence ID" value="ELU08065.1"/>
    <property type="molecule type" value="Genomic_DNA"/>
</dbReference>
<dbReference type="HOGENOM" id="CLU_592178_0_0_1"/>
<dbReference type="OMA" id="SHVRIWA"/>
<protein>
    <submittedName>
        <fullName evidence="2 3">Uncharacterized protein</fullName>
    </submittedName>
</protein>
<dbReference type="AlphaFoldDB" id="R7UPH6"/>
<proteinExistence type="predicted"/>
<reference evidence="3" key="3">
    <citation type="submission" date="2015-06" db="UniProtKB">
        <authorList>
            <consortium name="EnsemblMetazoa"/>
        </authorList>
    </citation>
    <scope>IDENTIFICATION</scope>
</reference>
<evidence type="ECO:0000313" key="4">
    <source>
        <dbReference type="Proteomes" id="UP000014760"/>
    </source>
</evidence>
<keyword evidence="1" id="KW-0732">Signal</keyword>
<gene>
    <name evidence="2" type="ORF">CAPTEDRAFT_213400</name>
</gene>
<dbReference type="Proteomes" id="UP000014760">
    <property type="component" value="Unassembled WGS sequence"/>
</dbReference>
<evidence type="ECO:0000256" key="1">
    <source>
        <dbReference type="SAM" id="SignalP"/>
    </source>
</evidence>
<keyword evidence="4" id="KW-1185">Reference proteome</keyword>
<sequence>MGHRQERTTTPKMPQGKKTVAVIWLLMTCSMSDGRVWRDFGIGPPDFDSDWLLMKAQDDGYSYRIRRHNLGEIPWKVRVFVMILDGEYNGSIFEAASGGAMWDDDNGIPYCGVAYVFNNESIKMFAPHATNSEASGRIACAGGSAWGNAPEQFMFEANVRALAWRQRSFPEPDFMTDWIPMDETQGILEVPHNITGGCSYMMVQTKGLSNTKSSGVWHGEAVGASQDPYDIYDRAAVVFGYNGSLVRIWRAINTNGQTKLPCFLCVRDGWTFDKKITVTSGEVRIIGWSSLFVSDINNSIHRELLVGGSGPMSYTVQLPAEVNPQDFVSVQVMSLEGPNGAFKFPAFGIAPAIPPKSSIKTYGGVVYFTKGSQMTIYLPTGKRGYPVNILSPWGGGFLTQTSTVVKILINVYYASTIELDSCHFSQLDKDPSIRSGVEGAGRHIHCARQCCRIEGCGCIGFQVDARGTCTPHEDLLDLHMNRDKRASFLRSL</sequence>
<organism evidence="2">
    <name type="scientific">Capitella teleta</name>
    <name type="common">Polychaete worm</name>
    <dbReference type="NCBI Taxonomy" id="283909"/>
    <lineage>
        <taxon>Eukaryota</taxon>
        <taxon>Metazoa</taxon>
        <taxon>Spiralia</taxon>
        <taxon>Lophotrochozoa</taxon>
        <taxon>Annelida</taxon>
        <taxon>Polychaeta</taxon>
        <taxon>Sedentaria</taxon>
        <taxon>Scolecida</taxon>
        <taxon>Capitellidae</taxon>
        <taxon>Capitella</taxon>
    </lineage>
</organism>
<reference evidence="2 4" key="2">
    <citation type="journal article" date="2013" name="Nature">
        <title>Insights into bilaterian evolution from three spiralian genomes.</title>
        <authorList>
            <person name="Simakov O."/>
            <person name="Marletaz F."/>
            <person name="Cho S.J."/>
            <person name="Edsinger-Gonzales E."/>
            <person name="Havlak P."/>
            <person name="Hellsten U."/>
            <person name="Kuo D.H."/>
            <person name="Larsson T."/>
            <person name="Lv J."/>
            <person name="Arendt D."/>
            <person name="Savage R."/>
            <person name="Osoegawa K."/>
            <person name="de Jong P."/>
            <person name="Grimwood J."/>
            <person name="Chapman J.A."/>
            <person name="Shapiro H."/>
            <person name="Aerts A."/>
            <person name="Otillar R.P."/>
            <person name="Terry A.Y."/>
            <person name="Boore J.L."/>
            <person name="Grigoriev I.V."/>
            <person name="Lindberg D.R."/>
            <person name="Seaver E.C."/>
            <person name="Weisblat D.A."/>
            <person name="Putnam N.H."/>
            <person name="Rokhsar D.S."/>
        </authorList>
    </citation>
    <scope>NUCLEOTIDE SEQUENCE</scope>
    <source>
        <strain evidence="2 4">I ESC-2004</strain>
    </source>
</reference>
<feature type="chain" id="PRO_5008788270" evidence="1">
    <location>
        <begin position="35"/>
        <end position="492"/>
    </location>
</feature>
<name>R7UPH6_CAPTE</name>
<evidence type="ECO:0000313" key="3">
    <source>
        <dbReference type="EnsemblMetazoa" id="CapteP213400"/>
    </source>
</evidence>
<evidence type="ECO:0000313" key="2">
    <source>
        <dbReference type="EMBL" id="ELU08065.1"/>
    </source>
</evidence>
<feature type="signal peptide" evidence="1">
    <location>
        <begin position="1"/>
        <end position="34"/>
    </location>
</feature>
<reference evidence="4" key="1">
    <citation type="submission" date="2012-12" db="EMBL/GenBank/DDBJ databases">
        <authorList>
            <person name="Hellsten U."/>
            <person name="Grimwood J."/>
            <person name="Chapman J.A."/>
            <person name="Shapiro H."/>
            <person name="Aerts A."/>
            <person name="Otillar R.P."/>
            <person name="Terry A.Y."/>
            <person name="Boore J.L."/>
            <person name="Simakov O."/>
            <person name="Marletaz F."/>
            <person name="Cho S.-J."/>
            <person name="Edsinger-Gonzales E."/>
            <person name="Havlak P."/>
            <person name="Kuo D.-H."/>
            <person name="Larsson T."/>
            <person name="Lv J."/>
            <person name="Arendt D."/>
            <person name="Savage R."/>
            <person name="Osoegawa K."/>
            <person name="de Jong P."/>
            <person name="Lindberg D.R."/>
            <person name="Seaver E.C."/>
            <person name="Weisblat D.A."/>
            <person name="Putnam N.H."/>
            <person name="Grigoriev I.V."/>
            <person name="Rokhsar D.S."/>
        </authorList>
    </citation>
    <scope>NUCLEOTIDE SEQUENCE</scope>
    <source>
        <strain evidence="4">I ESC-2004</strain>
    </source>
</reference>
<dbReference type="EnsemblMetazoa" id="CapteT213400">
    <property type="protein sequence ID" value="CapteP213400"/>
    <property type="gene ID" value="CapteG213400"/>
</dbReference>
<accession>R7UPH6</accession>
<dbReference type="OrthoDB" id="6161072at2759"/>